<dbReference type="Proteomes" id="UP000221165">
    <property type="component" value="Unassembled WGS sequence"/>
</dbReference>
<evidence type="ECO:0000313" key="1">
    <source>
        <dbReference type="EMBL" id="PHJ19269.1"/>
    </source>
</evidence>
<evidence type="ECO:0000313" key="2">
    <source>
        <dbReference type="Proteomes" id="UP000221165"/>
    </source>
</evidence>
<reference evidence="1 2" key="1">
    <citation type="journal article" date="2017" name="Int. J. Parasitol.">
        <title>The genome of the protozoan parasite Cystoisospora suis and a reverse vaccinology approach to identify vaccine candidates.</title>
        <authorList>
            <person name="Palmieri N."/>
            <person name="Shrestha A."/>
            <person name="Ruttkowski B."/>
            <person name="Beck T."/>
            <person name="Vogl C."/>
            <person name="Tomley F."/>
            <person name="Blake D.P."/>
            <person name="Joachim A."/>
        </authorList>
    </citation>
    <scope>NUCLEOTIDE SEQUENCE [LARGE SCALE GENOMIC DNA]</scope>
    <source>
        <strain evidence="1 2">Wien I</strain>
    </source>
</reference>
<gene>
    <name evidence="1" type="ORF">CSUI_006902</name>
</gene>
<dbReference type="VEuPathDB" id="ToxoDB:CSUI_006902"/>
<dbReference type="RefSeq" id="XP_067920971.1">
    <property type="nucleotide sequence ID" value="XM_068067052.1"/>
</dbReference>
<comment type="caution">
    <text evidence="1">The sequence shown here is derived from an EMBL/GenBank/DDBJ whole genome shotgun (WGS) entry which is preliminary data.</text>
</comment>
<protein>
    <submittedName>
        <fullName evidence="1">Uncharacterized protein</fullName>
    </submittedName>
</protein>
<keyword evidence="2" id="KW-1185">Reference proteome</keyword>
<dbReference type="GeneID" id="94430263"/>
<name>A0A2C6KQ67_9APIC</name>
<proteinExistence type="predicted"/>
<sequence>MEGKCSSPALSRAVFWTLVAACLLVHTFALSVLCLVPSPQQSLSGEDSFPDASLQISEDDTEASDLPSEYAFAEGGQSGTSPTDEEVRGWLQKRPGWLAVAPRGFSDTYATLSVSYHQKPPQERVDAPEIEALRFLFYAYVRYTDAQASYGQPLRGSLKSSRRTVGNCHVSDDTSYESCSGAFHSSIDPSVESTNPCSTLSTREI</sequence>
<dbReference type="EMBL" id="MIGC01003551">
    <property type="protein sequence ID" value="PHJ19269.1"/>
    <property type="molecule type" value="Genomic_DNA"/>
</dbReference>
<accession>A0A2C6KQ67</accession>
<dbReference type="AlphaFoldDB" id="A0A2C6KQ67"/>
<organism evidence="1 2">
    <name type="scientific">Cystoisospora suis</name>
    <dbReference type="NCBI Taxonomy" id="483139"/>
    <lineage>
        <taxon>Eukaryota</taxon>
        <taxon>Sar</taxon>
        <taxon>Alveolata</taxon>
        <taxon>Apicomplexa</taxon>
        <taxon>Conoidasida</taxon>
        <taxon>Coccidia</taxon>
        <taxon>Eucoccidiorida</taxon>
        <taxon>Eimeriorina</taxon>
        <taxon>Sarcocystidae</taxon>
        <taxon>Cystoisospora</taxon>
    </lineage>
</organism>